<evidence type="ECO:0000313" key="2">
    <source>
        <dbReference type="Proteomes" id="UP001623661"/>
    </source>
</evidence>
<dbReference type="Proteomes" id="UP001623661">
    <property type="component" value="Unassembled WGS sequence"/>
</dbReference>
<organism evidence="1 2">
    <name type="scientific">Candidatus Clostridium radicumherbarum</name>
    <dbReference type="NCBI Taxonomy" id="3381662"/>
    <lineage>
        <taxon>Bacteria</taxon>
        <taxon>Bacillati</taxon>
        <taxon>Bacillota</taxon>
        <taxon>Clostridia</taxon>
        <taxon>Eubacteriales</taxon>
        <taxon>Clostridiaceae</taxon>
        <taxon>Clostridium</taxon>
    </lineage>
</organism>
<dbReference type="RefSeq" id="WP_406763442.1">
    <property type="nucleotide sequence ID" value="NZ_JBJHZY010000001.1"/>
</dbReference>
<dbReference type="EMBL" id="JBJHZY010000001">
    <property type="protein sequence ID" value="MFL0266821.1"/>
    <property type="molecule type" value="Genomic_DNA"/>
</dbReference>
<sequence length="238" mass="28342">MRFANAKIMIKEAYTTENLECKKYPKWELHEKEIETDSDNIKLQIPGKKTDISVYDFRLLLNIGNYKYFLTHANIIIDLYTKIKYNPSFATNLREFIVDIAINGLREENRLERYGLDKLKTNQFVKTEYKNIAAECVPNYNKYFNYRTCDMNLLRSILFWVTLQEDINYPIDKGCQGRRLAFTRFVESIYCAEHDYEDSMIRVVLTNSYNHGRGVPDLMENLQEEYLYAIKLVQNIRE</sequence>
<proteinExistence type="predicted"/>
<gene>
    <name evidence="1" type="ORF">ACJDUH_01810</name>
</gene>
<protein>
    <submittedName>
        <fullName evidence="1">Uncharacterized protein</fullName>
    </submittedName>
</protein>
<reference evidence="1 2" key="1">
    <citation type="submission" date="2024-11" db="EMBL/GenBank/DDBJ databases">
        <authorList>
            <person name="Heng Y.C."/>
            <person name="Lim A.C.H."/>
            <person name="Lee J.K.Y."/>
            <person name="Kittelmann S."/>
        </authorList>
    </citation>
    <scope>NUCLEOTIDE SEQUENCE [LARGE SCALE GENOMIC DNA]</scope>
    <source>
        <strain evidence="1 2">WILCCON 0202</strain>
    </source>
</reference>
<name>A0ABW8TNR6_9CLOT</name>
<accession>A0ABW8TNR6</accession>
<keyword evidence="2" id="KW-1185">Reference proteome</keyword>
<evidence type="ECO:0000313" key="1">
    <source>
        <dbReference type="EMBL" id="MFL0266821.1"/>
    </source>
</evidence>
<comment type="caution">
    <text evidence="1">The sequence shown here is derived from an EMBL/GenBank/DDBJ whole genome shotgun (WGS) entry which is preliminary data.</text>
</comment>